<feature type="repeat" description="ANK" evidence="1">
    <location>
        <begin position="1211"/>
        <end position="1239"/>
    </location>
</feature>
<dbReference type="SUPFAM" id="SSF53328">
    <property type="entry name" value="Formyltransferase"/>
    <property type="match status" value="1"/>
</dbReference>
<feature type="domain" description="Formyl transferase N-terminal" evidence="3">
    <location>
        <begin position="898"/>
        <end position="983"/>
    </location>
</feature>
<name>A0A1Q9F7C7_SYMMI</name>
<sequence length="1686" mass="186037">MVADAEPFGKETPRIALLGQKDALNFALYQLVQARRSQPIEVLVLTPNDQPAVPCCADAAAICASLGYEHRVANKNYMVLEAIQQFRPHLLAHSSSSNLSPTKTMDLALLRSRSGGDRVAFDLLKRWISNAFLREVRDTAPAGCPWQSLTRALEESRRRRWREAHSEGTDLEFDPITEADLRKSLVHAYKEMPEAVLRVVAEAKLKDELSIFQLGHFPNATEVLEHWKWYLYCLTFESREFTSNGLHWDKYPDLSYPCIVRVPLDYVDLQILARIFKVQITVSRMGREALRLLPSEADGCEEIVHLVMHGGLWAPVLGPIVCRLMPEGVLQVVQERDMHRKDRKEAGAGDWYACAASWHAGLNELLATKQRDPTKAFDPASEPRGRAESDCSRHQMLHLMLLVLFILCPLIVYGPYNDFQNLLDFRDGARAAAVARCWMPCGTAKAEYGGPGVTVRPAFCKQKRSSDKSYTPRALDAFASVYAALRCIHGHQILHRDLTPANVLLVAGDTAKLADFGCSRPPLREVDFVGAVVQLGHDLHCFEAFAEKTACILGFDEVQDFCKACVGRHIIPVQRERICKIVACDETQHHPRYRISQVELMRRESRRLRAALDGPGPGDAPSFHGIPDGSLEFQVLLDLVTQLVCERLCTTRWKIEGEPPAKLDDYARYLDKLAQFAPLPPVEVFELQLTQPYLQRMKGSSSEDIAEGRRSLEEVVQMLEPSKGPSTVWIQCPSSFRPLASQRNNLLSCEVGDWIGLMGLGREYPDGSRLLLAKPAGLKGVPLWILSDVVSRFSVREEFAPSPDWPYPQEFLTLKNGDLVQVTDRPNGKWQGWARGKLWKSHGSQEPVLQEGLFPLHCGQPELWVKSWLKERPEVSSPKVHEDESDSVSILWPRRVRPEVLELCRDCVNFHPSLLPKNRGSLTQFWSIFEGDAVSGVTCHHMVEEFDAGRILCREPVRIAADETALSLNHKIALAVETCFVNVLSVFLKAGQLKEGESWDVEQFPYHYKQIPNDGVIDPDWPDDKASGEELAAVKLEDFREVRDLKRHLQGLCGLPRFRQRLVSKSLGILEDDDTLDSPMDLQLVLLDFASASQEQVDSVISAAKAGHVSMMEKLLQRPQNPAVQLLLEASADKEKRDGRGRTPLQWAAEAGQRETVKVLLQAGADKDKSPGLPVPGTGTPLQVVCSTGDVEIARLLLEAGADKEKVSRPSPNTPLQIACSKGYEDLVKVLLEARADADRALPLMDGGTLLESQGTPLQTACREGHVAIVQMLLEAAARKLGLHRAILTSLAQSRAFKRLPKGTSLVERFIRAMYFPPLTPAKFRSADGELHAVVSLAAFEALRRGEAPAPPPKVATPKVVPKGYITFQTGAKVLPACLERRSPRLWWLAAAVFPLAAWLGKETMSSGAVPGLAERLELGGSARCLDGSPVNLYLARGVHAGRKKWVINFQGGGWCTTSPSSASAFGYSHEEDVAHPDLCEDRAKGYHGSSSTDRDFRNFEDKGYLSGNPSVNPMMYNWNRVMIRNCDGTMFLSSHAELSTSSGSLHFRGRDNALAAIEVLLQHGLADASDVLLAGCSAGAVAAVVLADELRRRVEEAVAARGGRVFVAVLADSGVFPAWSAAEAPPGTLHFPSLAELFALGNVSGALPPGCLEQGKSRQSAGSIVFTRAATSILLQDCLSTFASG</sequence>
<dbReference type="GO" id="GO:0016787">
    <property type="term" value="F:hydrolase activity"/>
    <property type="evidence" value="ECO:0007669"/>
    <property type="project" value="InterPro"/>
</dbReference>
<evidence type="ECO:0000256" key="1">
    <source>
        <dbReference type="PROSITE-ProRule" id="PRU00023"/>
    </source>
</evidence>
<protein>
    <submittedName>
        <fullName evidence="4">Ankyrin repeat and KH domain-containing protein mask</fullName>
    </submittedName>
</protein>
<dbReference type="CDD" id="cd17039">
    <property type="entry name" value="Ubl_ubiquitin_like"/>
    <property type="match status" value="1"/>
</dbReference>
<comment type="caution">
    <text evidence="4">The sequence shown here is derived from an EMBL/GenBank/DDBJ whole genome shotgun (WGS) entry which is preliminary data.</text>
</comment>
<dbReference type="InterPro" id="IPR004963">
    <property type="entry name" value="PAE/NOTUM"/>
</dbReference>
<evidence type="ECO:0000259" key="3">
    <source>
        <dbReference type="Pfam" id="PF00551"/>
    </source>
</evidence>
<dbReference type="InterPro" id="IPR002376">
    <property type="entry name" value="Formyl_transf_N"/>
</dbReference>
<dbReference type="GO" id="GO:0004672">
    <property type="term" value="F:protein kinase activity"/>
    <property type="evidence" value="ECO:0007669"/>
    <property type="project" value="InterPro"/>
</dbReference>
<dbReference type="Gene3D" id="1.25.40.20">
    <property type="entry name" value="Ankyrin repeat-containing domain"/>
    <property type="match status" value="1"/>
</dbReference>
<dbReference type="Gene3D" id="3.40.50.12230">
    <property type="match status" value="1"/>
</dbReference>
<dbReference type="SMART" id="SM00248">
    <property type="entry name" value="ANK"/>
    <property type="match status" value="5"/>
</dbReference>
<dbReference type="EMBL" id="LSRX01000002">
    <property type="protein sequence ID" value="OLQ15586.1"/>
    <property type="molecule type" value="Genomic_DNA"/>
</dbReference>
<dbReference type="GO" id="GO:0005524">
    <property type="term" value="F:ATP binding"/>
    <property type="evidence" value="ECO:0007669"/>
    <property type="project" value="InterPro"/>
</dbReference>
<evidence type="ECO:0000259" key="2">
    <source>
        <dbReference type="Pfam" id="PF00069"/>
    </source>
</evidence>
<dbReference type="Pfam" id="PF00069">
    <property type="entry name" value="Pkinase"/>
    <property type="match status" value="1"/>
</dbReference>
<dbReference type="OrthoDB" id="425841at2759"/>
<organism evidence="4 5">
    <name type="scientific">Symbiodinium microadriaticum</name>
    <name type="common">Dinoflagellate</name>
    <name type="synonym">Zooxanthella microadriatica</name>
    <dbReference type="NCBI Taxonomy" id="2951"/>
    <lineage>
        <taxon>Eukaryota</taxon>
        <taxon>Sar</taxon>
        <taxon>Alveolata</taxon>
        <taxon>Dinophyceae</taxon>
        <taxon>Suessiales</taxon>
        <taxon>Symbiodiniaceae</taxon>
        <taxon>Symbiodinium</taxon>
    </lineage>
</organism>
<dbReference type="PROSITE" id="PS50088">
    <property type="entry name" value="ANK_REPEAT"/>
    <property type="match status" value="4"/>
</dbReference>
<dbReference type="InterPro" id="IPR002110">
    <property type="entry name" value="Ankyrin_rpt"/>
</dbReference>
<feature type="domain" description="Protein kinase" evidence="2">
    <location>
        <begin position="476"/>
        <end position="520"/>
    </location>
</feature>
<dbReference type="SUPFAM" id="SSF48403">
    <property type="entry name" value="Ankyrin repeat"/>
    <property type="match status" value="1"/>
</dbReference>
<dbReference type="InterPro" id="IPR036770">
    <property type="entry name" value="Ankyrin_rpt-contain_sf"/>
</dbReference>
<keyword evidence="1" id="KW-0040">ANK repeat</keyword>
<dbReference type="Pfam" id="PF00551">
    <property type="entry name" value="Formyl_trans_N"/>
    <property type="match status" value="1"/>
</dbReference>
<dbReference type="Pfam" id="PF03283">
    <property type="entry name" value="PAE"/>
    <property type="match status" value="1"/>
</dbReference>
<feature type="repeat" description="ANK" evidence="1">
    <location>
        <begin position="1140"/>
        <end position="1172"/>
    </location>
</feature>
<dbReference type="PANTHER" id="PTHR21562:SF83">
    <property type="entry name" value="PECTIN ACETYLESTERASE 4"/>
    <property type="match status" value="1"/>
</dbReference>
<dbReference type="InterPro" id="IPR000719">
    <property type="entry name" value="Prot_kinase_dom"/>
</dbReference>
<dbReference type="SUPFAM" id="SSF56112">
    <property type="entry name" value="Protein kinase-like (PK-like)"/>
    <property type="match status" value="1"/>
</dbReference>
<dbReference type="PROSITE" id="PS00109">
    <property type="entry name" value="PROTEIN_KINASE_TYR"/>
    <property type="match status" value="1"/>
</dbReference>
<reference evidence="4 5" key="1">
    <citation type="submission" date="2016-02" db="EMBL/GenBank/DDBJ databases">
        <title>Genome analysis of coral dinoflagellate symbionts highlights evolutionary adaptations to a symbiotic lifestyle.</title>
        <authorList>
            <person name="Aranda M."/>
            <person name="Li Y."/>
            <person name="Liew Y.J."/>
            <person name="Baumgarten S."/>
            <person name="Simakov O."/>
            <person name="Wilson M."/>
            <person name="Piel J."/>
            <person name="Ashoor H."/>
            <person name="Bougouffa S."/>
            <person name="Bajic V.B."/>
            <person name="Ryu T."/>
            <person name="Ravasi T."/>
            <person name="Bayer T."/>
            <person name="Micklem G."/>
            <person name="Kim H."/>
            <person name="Bhak J."/>
            <person name="Lajeunesse T.C."/>
            <person name="Voolstra C.R."/>
        </authorList>
    </citation>
    <scope>NUCLEOTIDE SEQUENCE [LARGE SCALE GENOMIC DNA]</scope>
    <source>
        <strain evidence="4 5">CCMP2467</strain>
    </source>
</reference>
<evidence type="ECO:0000313" key="4">
    <source>
        <dbReference type="EMBL" id="OLQ15586.1"/>
    </source>
</evidence>
<dbReference type="Proteomes" id="UP000186817">
    <property type="component" value="Unassembled WGS sequence"/>
</dbReference>
<dbReference type="PROSITE" id="PS50297">
    <property type="entry name" value="ANK_REP_REGION"/>
    <property type="match status" value="4"/>
</dbReference>
<proteinExistence type="predicted"/>
<keyword evidence="5" id="KW-1185">Reference proteome</keyword>
<dbReference type="SUPFAM" id="SSF53474">
    <property type="entry name" value="alpha/beta-Hydrolases"/>
    <property type="match status" value="1"/>
</dbReference>
<dbReference type="InterPro" id="IPR011009">
    <property type="entry name" value="Kinase-like_dom_sf"/>
</dbReference>
<dbReference type="Gene3D" id="1.10.510.10">
    <property type="entry name" value="Transferase(Phosphotransferase) domain 1"/>
    <property type="match status" value="1"/>
</dbReference>
<gene>
    <name evidence="4" type="primary">mask</name>
    <name evidence="4" type="ORF">AK812_SmicGene210</name>
</gene>
<feature type="repeat" description="ANK" evidence="1">
    <location>
        <begin position="1253"/>
        <end position="1278"/>
    </location>
</feature>
<feature type="repeat" description="ANK" evidence="1">
    <location>
        <begin position="1177"/>
        <end position="1209"/>
    </location>
</feature>
<accession>A0A1Q9F7C7</accession>
<dbReference type="Gene3D" id="3.40.50.1820">
    <property type="entry name" value="alpha/beta hydrolase"/>
    <property type="match status" value="1"/>
</dbReference>
<dbReference type="PANTHER" id="PTHR21562">
    <property type="entry name" value="NOTUM-RELATED"/>
    <property type="match status" value="1"/>
</dbReference>
<dbReference type="InterPro" id="IPR008266">
    <property type="entry name" value="Tyr_kinase_AS"/>
</dbReference>
<dbReference type="InterPro" id="IPR036477">
    <property type="entry name" value="Formyl_transf_N_sf"/>
</dbReference>
<evidence type="ECO:0000313" key="5">
    <source>
        <dbReference type="Proteomes" id="UP000186817"/>
    </source>
</evidence>
<dbReference type="InterPro" id="IPR029058">
    <property type="entry name" value="AB_hydrolase_fold"/>
</dbReference>
<dbReference type="Pfam" id="PF12796">
    <property type="entry name" value="Ank_2"/>
    <property type="match status" value="2"/>
</dbReference>